<proteinExistence type="inferred from homology"/>
<dbReference type="Gene3D" id="3.90.79.10">
    <property type="entry name" value="Nucleoside Triphosphate Pyrophosphohydrolase"/>
    <property type="match status" value="1"/>
</dbReference>
<dbReference type="GO" id="GO:0006167">
    <property type="term" value="P:AMP biosynthetic process"/>
    <property type="evidence" value="ECO:0007669"/>
    <property type="project" value="TreeGrafter"/>
</dbReference>
<dbReference type="InterPro" id="IPR015797">
    <property type="entry name" value="NUDIX_hydrolase-like_dom_sf"/>
</dbReference>
<dbReference type="EMBL" id="AP014936">
    <property type="protein sequence ID" value="BAU46647.1"/>
    <property type="molecule type" value="Genomic_DNA"/>
</dbReference>
<dbReference type="InterPro" id="IPR051325">
    <property type="entry name" value="Nudix_hydrolase_domain"/>
</dbReference>
<dbReference type="PANTHER" id="PTHR21340:SF0">
    <property type="entry name" value="BIS(5'-NUCLEOSYL)-TETRAPHOSPHATASE [ASYMMETRICAL]"/>
    <property type="match status" value="1"/>
</dbReference>
<comment type="similarity">
    <text evidence="3">Belongs to the Nudix hydrolase family.</text>
</comment>
<name>A0A1B4VCP0_9GAMM</name>
<accession>A0A1B4VCP0</accession>
<dbReference type="InterPro" id="IPR020084">
    <property type="entry name" value="NUDIX_hydrolase_CS"/>
</dbReference>
<dbReference type="KEGG" id="sva:SVA_0065"/>
<dbReference type="PROSITE" id="PS00893">
    <property type="entry name" value="NUDIX_BOX"/>
    <property type="match status" value="1"/>
</dbReference>
<feature type="domain" description="Nudix hydrolase" evidence="4">
    <location>
        <begin position="1"/>
        <end position="122"/>
    </location>
</feature>
<reference evidence="5 6" key="1">
    <citation type="submission" date="2015-08" db="EMBL/GenBank/DDBJ databases">
        <title>Complete genome sequence of Sulfurifustis variabilis.</title>
        <authorList>
            <person name="Miura A."/>
            <person name="Kojima H."/>
            <person name="Fukui M."/>
        </authorList>
    </citation>
    <scope>NUCLEOTIDE SEQUENCE [LARGE SCALE GENOMIC DNA]</scope>
    <source>
        <strain evidence="6">skN76</strain>
    </source>
</reference>
<keyword evidence="2 3" id="KW-0378">Hydrolase</keyword>
<evidence type="ECO:0000313" key="6">
    <source>
        <dbReference type="Proteomes" id="UP000218899"/>
    </source>
</evidence>
<evidence type="ECO:0000256" key="1">
    <source>
        <dbReference type="ARBA" id="ARBA00001946"/>
    </source>
</evidence>
<evidence type="ECO:0000259" key="4">
    <source>
        <dbReference type="PROSITE" id="PS51462"/>
    </source>
</evidence>
<dbReference type="InterPro" id="IPR020476">
    <property type="entry name" value="Nudix_hydrolase"/>
</dbReference>
<sequence length="130" mass="15183">MHGQGEHRRYLLLRAYNYWDFPKGRVEEGETPWEAARREVAEEAGLATLEWPWGERYVETEPYAGGKIARYYVALSPSTDVRLGINPVLRRPEHHEFRWLPYPAAHALLGDRLRAVLDWARRVMDENVPG</sequence>
<dbReference type="GO" id="GO:0004081">
    <property type="term" value="F:bis(5'-nucleosyl)-tetraphosphatase (asymmetrical) activity"/>
    <property type="evidence" value="ECO:0007669"/>
    <property type="project" value="TreeGrafter"/>
</dbReference>
<dbReference type="Pfam" id="PF00293">
    <property type="entry name" value="NUDIX"/>
    <property type="match status" value="1"/>
</dbReference>
<comment type="cofactor">
    <cofactor evidence="1">
        <name>Mg(2+)</name>
        <dbReference type="ChEBI" id="CHEBI:18420"/>
    </cofactor>
</comment>
<evidence type="ECO:0000256" key="3">
    <source>
        <dbReference type="RuleBase" id="RU003476"/>
    </source>
</evidence>
<dbReference type="PRINTS" id="PR00502">
    <property type="entry name" value="NUDIXFAMILY"/>
</dbReference>
<dbReference type="PROSITE" id="PS51462">
    <property type="entry name" value="NUDIX"/>
    <property type="match status" value="1"/>
</dbReference>
<protein>
    <submittedName>
        <fullName evidence="5">NUDIX hydrolase</fullName>
    </submittedName>
</protein>
<dbReference type="Proteomes" id="UP000218899">
    <property type="component" value="Chromosome"/>
</dbReference>
<dbReference type="InterPro" id="IPR000086">
    <property type="entry name" value="NUDIX_hydrolase_dom"/>
</dbReference>
<dbReference type="AlphaFoldDB" id="A0A1B4VCP0"/>
<dbReference type="PANTHER" id="PTHR21340">
    <property type="entry name" value="DIADENOSINE 5,5-P1,P4-TETRAPHOSPHATE PYROPHOSPHOHYDROLASE MUTT"/>
    <property type="match status" value="1"/>
</dbReference>
<dbReference type="SUPFAM" id="SSF55811">
    <property type="entry name" value="Nudix"/>
    <property type="match status" value="1"/>
</dbReference>
<evidence type="ECO:0000256" key="2">
    <source>
        <dbReference type="ARBA" id="ARBA00022801"/>
    </source>
</evidence>
<organism evidence="5 6">
    <name type="scientific">Sulfurifustis variabilis</name>
    <dbReference type="NCBI Taxonomy" id="1675686"/>
    <lineage>
        <taxon>Bacteria</taxon>
        <taxon>Pseudomonadati</taxon>
        <taxon>Pseudomonadota</taxon>
        <taxon>Gammaproteobacteria</taxon>
        <taxon>Acidiferrobacterales</taxon>
        <taxon>Acidiferrobacteraceae</taxon>
        <taxon>Sulfurifustis</taxon>
    </lineage>
</organism>
<dbReference type="GO" id="GO:0006754">
    <property type="term" value="P:ATP biosynthetic process"/>
    <property type="evidence" value="ECO:0007669"/>
    <property type="project" value="TreeGrafter"/>
</dbReference>
<evidence type="ECO:0000313" key="5">
    <source>
        <dbReference type="EMBL" id="BAU46647.1"/>
    </source>
</evidence>
<gene>
    <name evidence="5" type="ORF">SVA_0065</name>
</gene>
<keyword evidence="6" id="KW-1185">Reference proteome</keyword>